<dbReference type="GO" id="GO:0006355">
    <property type="term" value="P:regulation of DNA-templated transcription"/>
    <property type="evidence" value="ECO:0007669"/>
    <property type="project" value="InterPro"/>
</dbReference>
<evidence type="ECO:0000313" key="5">
    <source>
        <dbReference type="EMBL" id="EHN10474.1"/>
    </source>
</evidence>
<keyword evidence="1" id="KW-0805">Transcription regulation</keyword>
<dbReference type="PROSITE" id="PS00622">
    <property type="entry name" value="HTH_LUXR_1"/>
    <property type="match status" value="1"/>
</dbReference>
<comment type="caution">
    <text evidence="5">The sequence shown here is derived from an EMBL/GenBank/DDBJ whole genome shotgun (WGS) entry which is preliminary data.</text>
</comment>
<keyword evidence="3" id="KW-0804">Transcription</keyword>
<dbReference type="PROSITE" id="PS50043">
    <property type="entry name" value="HTH_LUXR_2"/>
    <property type="match status" value="1"/>
</dbReference>
<evidence type="ECO:0000256" key="3">
    <source>
        <dbReference type="ARBA" id="ARBA00023163"/>
    </source>
</evidence>
<evidence type="ECO:0000256" key="2">
    <source>
        <dbReference type="ARBA" id="ARBA00023125"/>
    </source>
</evidence>
<dbReference type="CDD" id="cd06170">
    <property type="entry name" value="LuxR_C_like"/>
    <property type="match status" value="1"/>
</dbReference>
<dbReference type="Gene3D" id="1.10.10.10">
    <property type="entry name" value="Winged helix-like DNA-binding domain superfamily/Winged helix DNA-binding domain"/>
    <property type="match status" value="1"/>
</dbReference>
<sequence length="406" mass="43289">MYVGAATPYGGRMGRSPVLGTGALAAIERVCDSGLGAQELLEEVVARIVPGVGAEAFFAGATDPETGLCMGAGVVDGMASSICAPFWDHEFFVPDYNKFSDLTPERPAADLHEATGGRVQRSARWRAFHAISDLDAEIRVAFHAGGRTWGVLQLNRHSGARPFTSEHRDALARVAPLIGRGLRTAMVNEPAAPDAGRGPGILILDERGTIVSCTAEAEAWLAELREGDWCGGASGLPVPIEVFALSLTAADRRQPAASRRARLRTRSGMWLIAHASPLGDGGQVAMVIEPAKASQVAPVIVEAYGLTAREVDVTRLVARGLKTDEIGAELFLSPHTVRDHLKAVFEKVGVSSRGELVSQLFAEHYHSSLDRCVEDGGARVSARLERESALAPRAIDRACERIPEHV</sequence>
<feature type="domain" description="HTH luxR-type" evidence="4">
    <location>
        <begin position="299"/>
        <end position="364"/>
    </location>
</feature>
<dbReference type="InterPro" id="IPR036388">
    <property type="entry name" value="WH-like_DNA-bd_sf"/>
</dbReference>
<evidence type="ECO:0000259" key="4">
    <source>
        <dbReference type="PROSITE" id="PS50043"/>
    </source>
</evidence>
<dbReference type="PRINTS" id="PR00038">
    <property type="entry name" value="HTHLUXR"/>
</dbReference>
<evidence type="ECO:0000313" key="6">
    <source>
        <dbReference type="Proteomes" id="UP000005143"/>
    </source>
</evidence>
<dbReference type="InterPro" id="IPR000792">
    <property type="entry name" value="Tscrpt_reg_LuxR_C"/>
</dbReference>
<dbReference type="PANTHER" id="PTHR44688">
    <property type="entry name" value="DNA-BINDING TRANSCRIPTIONAL ACTIVATOR DEVR_DOSR"/>
    <property type="match status" value="1"/>
</dbReference>
<name>H0E757_9ACTN</name>
<dbReference type="SMART" id="SM00421">
    <property type="entry name" value="HTH_LUXR"/>
    <property type="match status" value="1"/>
</dbReference>
<dbReference type="AlphaFoldDB" id="H0E757"/>
<reference evidence="5 6" key="1">
    <citation type="journal article" date="2013" name="Biodegradation">
        <title>Quantitative proteomic analysis of ibuprofen-degrading Patulibacter sp. strain I11.</title>
        <authorList>
            <person name="Almeida B."/>
            <person name="Kjeldal H."/>
            <person name="Lolas I."/>
            <person name="Knudsen A.D."/>
            <person name="Carvalho G."/>
            <person name="Nielsen K.L."/>
            <person name="Barreto Crespo M.T."/>
            <person name="Stensballe A."/>
            <person name="Nielsen J.L."/>
        </authorList>
    </citation>
    <scope>NUCLEOTIDE SEQUENCE [LARGE SCALE GENOMIC DNA]</scope>
    <source>
        <strain evidence="5 6">I11</strain>
    </source>
</reference>
<proteinExistence type="predicted"/>
<accession>H0E757</accession>
<keyword evidence="2" id="KW-0238">DNA-binding</keyword>
<dbReference type="PATRIC" id="fig|1097667.3.peg.2639"/>
<dbReference type="InterPro" id="IPR016032">
    <property type="entry name" value="Sig_transdc_resp-reg_C-effctor"/>
</dbReference>
<protein>
    <submittedName>
        <fullName evidence="5">Transcriptional regulator LuxR family</fullName>
    </submittedName>
</protein>
<evidence type="ECO:0000256" key="1">
    <source>
        <dbReference type="ARBA" id="ARBA00023015"/>
    </source>
</evidence>
<dbReference type="EMBL" id="AGUD01000219">
    <property type="protein sequence ID" value="EHN10474.1"/>
    <property type="molecule type" value="Genomic_DNA"/>
</dbReference>
<dbReference type="Proteomes" id="UP000005143">
    <property type="component" value="Unassembled WGS sequence"/>
</dbReference>
<dbReference type="GO" id="GO:0003677">
    <property type="term" value="F:DNA binding"/>
    <property type="evidence" value="ECO:0007669"/>
    <property type="project" value="UniProtKB-KW"/>
</dbReference>
<keyword evidence="6" id="KW-1185">Reference proteome</keyword>
<dbReference type="SUPFAM" id="SSF55781">
    <property type="entry name" value="GAF domain-like"/>
    <property type="match status" value="1"/>
</dbReference>
<dbReference type="Pfam" id="PF00196">
    <property type="entry name" value="GerE"/>
    <property type="match status" value="1"/>
</dbReference>
<organism evidence="5 6">
    <name type="scientific">Patulibacter medicamentivorans</name>
    <dbReference type="NCBI Taxonomy" id="1097667"/>
    <lineage>
        <taxon>Bacteria</taxon>
        <taxon>Bacillati</taxon>
        <taxon>Actinomycetota</taxon>
        <taxon>Thermoleophilia</taxon>
        <taxon>Solirubrobacterales</taxon>
        <taxon>Patulibacteraceae</taxon>
        <taxon>Patulibacter</taxon>
    </lineage>
</organism>
<dbReference type="SUPFAM" id="SSF46894">
    <property type="entry name" value="C-terminal effector domain of the bipartite response regulators"/>
    <property type="match status" value="1"/>
</dbReference>
<gene>
    <name evidence="5" type="ORF">PAI11_26590</name>
</gene>
<dbReference type="PANTHER" id="PTHR44688:SF16">
    <property type="entry name" value="DNA-BINDING TRANSCRIPTIONAL ACTIVATOR DEVR_DOSR"/>
    <property type="match status" value="1"/>
</dbReference>